<dbReference type="InterPro" id="IPR001345">
    <property type="entry name" value="PG/BPGM_mutase_AS"/>
</dbReference>
<dbReference type="HAMAP" id="MF_01039">
    <property type="entry name" value="PGAM_GpmA"/>
    <property type="match status" value="1"/>
</dbReference>
<dbReference type="AlphaFoldDB" id="A0A1Y1SCZ6"/>
<keyword evidence="4 6" id="KW-0324">Glycolysis</keyword>
<accession>A0A1Y1SCZ6</accession>
<evidence type="ECO:0000256" key="1">
    <source>
        <dbReference type="ARBA" id="ARBA00000380"/>
    </source>
</evidence>
<dbReference type="Proteomes" id="UP000192342">
    <property type="component" value="Unassembled WGS sequence"/>
</dbReference>
<protein>
    <recommendedName>
        <fullName evidence="6 10">2,3-bisphosphoglycerate-dependent phosphoglycerate mutase</fullName>
        <shortName evidence="6">BPG-dependent PGAM</shortName>
        <shortName evidence="6">PGAM</shortName>
        <shortName evidence="6">Phosphoglyceromutase</shortName>
        <shortName evidence="6">dPGM</shortName>
        <ecNumber evidence="6 10">5.4.2.11</ecNumber>
    </recommendedName>
</protein>
<comment type="subunit">
    <text evidence="6">Homodimer.</text>
</comment>
<sequence length="247" mass="27571">MSTLVLLRHGQSQWNLENRFTGWVDVDLTEQGRAEAVAAGQLMKAEGLHFDVAFTSVLKRAIRTLWTALDEMDAMWLPVQRSWRLNERHYGALQGLNKAETAAQHGEDQVKIWRRSYDVPPPEMPTSDAGHPVHDARYASLDNRVLPGTESLKLTLERVLPFWFDAIAPELKQGRNVLVTAHGNSLRALYKFLNQVSDEDILEVNIPTGMPLKFELDDELNVVQFGYLGDADAVAKAAAAVANQGKA</sequence>
<dbReference type="Pfam" id="PF00300">
    <property type="entry name" value="His_Phos_1"/>
    <property type="match status" value="1"/>
</dbReference>
<name>A0A1Y1SCZ6_9GAMM</name>
<evidence type="ECO:0000256" key="7">
    <source>
        <dbReference type="PIRSR" id="PIRSR613078-1"/>
    </source>
</evidence>
<feature type="active site" description="Proton donor/acceptor" evidence="6 7">
    <location>
        <position position="87"/>
    </location>
</feature>
<comment type="caution">
    <text evidence="11">The sequence shown here is derived from an EMBL/GenBank/DDBJ whole genome shotgun (WGS) entry which is preliminary data.</text>
</comment>
<evidence type="ECO:0000256" key="4">
    <source>
        <dbReference type="ARBA" id="ARBA00023152"/>
    </source>
</evidence>
<reference evidence="11 12" key="1">
    <citation type="submission" date="2013-04" db="EMBL/GenBank/DDBJ databases">
        <title>Oceanococcus atlanticus 22II-S10r2 Genome Sequencing.</title>
        <authorList>
            <person name="Lai Q."/>
            <person name="Li G."/>
            <person name="Shao Z."/>
        </authorList>
    </citation>
    <scope>NUCLEOTIDE SEQUENCE [LARGE SCALE GENOMIC DNA]</scope>
    <source>
        <strain evidence="11 12">22II-S10r2</strain>
    </source>
</reference>
<keyword evidence="12" id="KW-1185">Reference proteome</keyword>
<dbReference type="GO" id="GO:0004619">
    <property type="term" value="F:phosphoglycerate mutase activity"/>
    <property type="evidence" value="ECO:0007669"/>
    <property type="project" value="UniProtKB-UniRule"/>
</dbReference>
<evidence type="ECO:0000256" key="5">
    <source>
        <dbReference type="ARBA" id="ARBA00023235"/>
    </source>
</evidence>
<comment type="similarity">
    <text evidence="2 6">Belongs to the phosphoglycerate mutase family. BPG-dependent PGAM subfamily.</text>
</comment>
<dbReference type="SUPFAM" id="SSF53254">
    <property type="entry name" value="Phosphoglycerate mutase-like"/>
    <property type="match status" value="1"/>
</dbReference>
<feature type="binding site" evidence="6 8">
    <location>
        <begin position="21"/>
        <end position="22"/>
    </location>
    <ligand>
        <name>substrate</name>
    </ligand>
</feature>
<evidence type="ECO:0000256" key="2">
    <source>
        <dbReference type="ARBA" id="ARBA00006717"/>
    </source>
</evidence>
<dbReference type="EC" id="5.4.2.11" evidence="6 10"/>
<evidence type="ECO:0000256" key="6">
    <source>
        <dbReference type="HAMAP-Rule" id="MF_01039"/>
    </source>
</evidence>
<feature type="binding site" evidence="6 8">
    <location>
        <position position="60"/>
    </location>
    <ligand>
        <name>substrate</name>
    </ligand>
</feature>
<evidence type="ECO:0000313" key="12">
    <source>
        <dbReference type="Proteomes" id="UP000192342"/>
    </source>
</evidence>
<gene>
    <name evidence="6 11" type="primary">gpmA</name>
    <name evidence="11" type="ORF">ATO7_12798</name>
</gene>
<dbReference type="PROSITE" id="PS00175">
    <property type="entry name" value="PG_MUTASE"/>
    <property type="match status" value="1"/>
</dbReference>
<comment type="catalytic activity">
    <reaction evidence="1 6 10">
        <text>(2R)-2-phosphoglycerate = (2R)-3-phosphoglycerate</text>
        <dbReference type="Rhea" id="RHEA:15901"/>
        <dbReference type="ChEBI" id="CHEBI:58272"/>
        <dbReference type="ChEBI" id="CHEBI:58289"/>
        <dbReference type="EC" id="5.4.2.11"/>
    </reaction>
</comment>
<dbReference type="InterPro" id="IPR005952">
    <property type="entry name" value="Phosphogly_mut1"/>
</dbReference>
<dbReference type="GO" id="GO:0006094">
    <property type="term" value="P:gluconeogenesis"/>
    <property type="evidence" value="ECO:0007669"/>
    <property type="project" value="UniProtKB-UniRule"/>
</dbReference>
<dbReference type="InterPro" id="IPR013078">
    <property type="entry name" value="His_Pase_superF_clade-1"/>
</dbReference>
<feature type="active site" description="Tele-phosphohistidine intermediate" evidence="6 7">
    <location>
        <position position="9"/>
    </location>
</feature>
<dbReference type="EMBL" id="AQQV01000003">
    <property type="protein sequence ID" value="ORE86175.1"/>
    <property type="molecule type" value="Genomic_DNA"/>
</dbReference>
<feature type="site" description="Transition state stabilizer" evidence="6 9">
    <location>
        <position position="182"/>
    </location>
</feature>
<dbReference type="NCBIfam" id="NF010713">
    <property type="entry name" value="PRK14115.1"/>
    <property type="match status" value="1"/>
</dbReference>
<dbReference type="InterPro" id="IPR029033">
    <property type="entry name" value="His_PPase_superfam"/>
</dbReference>
<keyword evidence="3 6" id="KW-0312">Gluconeogenesis</keyword>
<comment type="pathway">
    <text evidence="6 10">Carbohydrate degradation; glycolysis; pyruvate from D-glyceraldehyde 3-phosphate: step 3/5.</text>
</comment>
<dbReference type="CDD" id="cd07067">
    <property type="entry name" value="HP_PGM_like"/>
    <property type="match status" value="1"/>
</dbReference>
<dbReference type="SMART" id="SM00855">
    <property type="entry name" value="PGAM"/>
    <property type="match status" value="1"/>
</dbReference>
<evidence type="ECO:0000313" key="11">
    <source>
        <dbReference type="EMBL" id="ORE86175.1"/>
    </source>
</evidence>
<dbReference type="UniPathway" id="UPA00109">
    <property type="reaction ID" value="UER00186"/>
</dbReference>
<dbReference type="GO" id="GO:0006096">
    <property type="term" value="P:glycolytic process"/>
    <property type="evidence" value="ECO:0007669"/>
    <property type="project" value="UniProtKB-UniRule"/>
</dbReference>
<dbReference type="PANTHER" id="PTHR11931">
    <property type="entry name" value="PHOSPHOGLYCERATE MUTASE"/>
    <property type="match status" value="1"/>
</dbReference>
<evidence type="ECO:0000256" key="9">
    <source>
        <dbReference type="PIRSR" id="PIRSR613078-3"/>
    </source>
</evidence>
<evidence type="ECO:0000256" key="8">
    <source>
        <dbReference type="PIRSR" id="PIRSR613078-2"/>
    </source>
</evidence>
<proteinExistence type="inferred from homology"/>
<evidence type="ECO:0000256" key="3">
    <source>
        <dbReference type="ARBA" id="ARBA00022432"/>
    </source>
</evidence>
<comment type="function">
    <text evidence="6 10">Catalyzes the interconversion of 2-phosphoglycerate and 3-phosphoglycerate.</text>
</comment>
<dbReference type="NCBIfam" id="TIGR01258">
    <property type="entry name" value="pgm_1"/>
    <property type="match status" value="1"/>
</dbReference>
<dbReference type="PIRSF" id="PIRSF000709">
    <property type="entry name" value="6PFK_2-Ptase"/>
    <property type="match status" value="1"/>
</dbReference>
<feature type="binding site" evidence="6 8">
    <location>
        <begin position="183"/>
        <end position="184"/>
    </location>
    <ligand>
        <name>substrate</name>
    </ligand>
</feature>
<feature type="binding site" evidence="6 8">
    <location>
        <position position="98"/>
    </location>
    <ligand>
        <name>substrate</name>
    </ligand>
</feature>
<keyword evidence="5 6" id="KW-0413">Isomerase</keyword>
<feature type="binding site" evidence="6 8">
    <location>
        <begin position="87"/>
        <end position="90"/>
    </location>
    <ligand>
        <name>substrate</name>
    </ligand>
</feature>
<evidence type="ECO:0000256" key="10">
    <source>
        <dbReference type="RuleBase" id="RU004512"/>
    </source>
</evidence>
<organism evidence="11 12">
    <name type="scientific">Oceanococcus atlanticus</name>
    <dbReference type="NCBI Taxonomy" id="1317117"/>
    <lineage>
        <taxon>Bacteria</taxon>
        <taxon>Pseudomonadati</taxon>
        <taxon>Pseudomonadota</taxon>
        <taxon>Gammaproteobacteria</taxon>
        <taxon>Chromatiales</taxon>
        <taxon>Oceanococcaceae</taxon>
        <taxon>Oceanococcus</taxon>
    </lineage>
</organism>
<feature type="binding site" evidence="6 8">
    <location>
        <begin position="114"/>
        <end position="115"/>
    </location>
    <ligand>
        <name>substrate</name>
    </ligand>
</feature>
<dbReference type="OrthoDB" id="9781415at2"/>
<dbReference type="STRING" id="1317117.ATO7_12798"/>
<dbReference type="Gene3D" id="3.40.50.1240">
    <property type="entry name" value="Phosphoglycerate mutase-like"/>
    <property type="match status" value="1"/>
</dbReference>
<dbReference type="FunFam" id="3.40.50.1240:FF:000003">
    <property type="entry name" value="2,3-bisphosphoglycerate-dependent phosphoglycerate mutase"/>
    <property type="match status" value="1"/>
</dbReference>
<feature type="binding site" evidence="6 8">
    <location>
        <begin position="8"/>
        <end position="15"/>
    </location>
    <ligand>
        <name>substrate</name>
    </ligand>
</feature>